<gene>
    <name evidence="1" type="ORF">ISP18_02655</name>
</gene>
<dbReference type="Proteomes" id="UP001620409">
    <property type="component" value="Unassembled WGS sequence"/>
</dbReference>
<organism evidence="1 2">
    <name type="scientific">Dyella humi</name>
    <dbReference type="NCBI Taxonomy" id="1770547"/>
    <lineage>
        <taxon>Bacteria</taxon>
        <taxon>Pseudomonadati</taxon>
        <taxon>Pseudomonadota</taxon>
        <taxon>Gammaproteobacteria</taxon>
        <taxon>Lysobacterales</taxon>
        <taxon>Rhodanobacteraceae</taxon>
        <taxon>Dyella</taxon>
    </lineage>
</organism>
<reference evidence="1 2" key="1">
    <citation type="submission" date="2020-10" db="EMBL/GenBank/DDBJ databases">
        <title>Phylogeny of dyella-like bacteria.</title>
        <authorList>
            <person name="Fu J."/>
        </authorList>
    </citation>
    <scope>NUCLEOTIDE SEQUENCE [LARGE SCALE GENOMIC DNA]</scope>
    <source>
        <strain evidence="1 2">DHG40</strain>
    </source>
</reference>
<evidence type="ECO:0000313" key="1">
    <source>
        <dbReference type="EMBL" id="MFK2853497.1"/>
    </source>
</evidence>
<evidence type="ECO:0000313" key="2">
    <source>
        <dbReference type="Proteomes" id="UP001620409"/>
    </source>
</evidence>
<name>A0ABW8IEC0_9GAMM</name>
<comment type="caution">
    <text evidence="1">The sequence shown here is derived from an EMBL/GenBank/DDBJ whole genome shotgun (WGS) entry which is preliminary data.</text>
</comment>
<keyword evidence="2" id="KW-1185">Reference proteome</keyword>
<protein>
    <submittedName>
        <fullName evidence="1">Uncharacterized protein</fullName>
    </submittedName>
</protein>
<dbReference type="RefSeq" id="WP_380016767.1">
    <property type="nucleotide sequence ID" value="NZ_JADIKI010000021.1"/>
</dbReference>
<sequence>MLRLAEVRNGRLVYTYRSGPVSEDGYVSHYDVKQGMWIVGVRGHEDALELEVEITPDGFVRTAAKRGEHGIWHPLDDRIKIGIEAGVERFKALVFDRLARGMGESTITL</sequence>
<proteinExistence type="predicted"/>
<accession>A0ABW8IEC0</accession>
<dbReference type="EMBL" id="JADIKI010000021">
    <property type="protein sequence ID" value="MFK2853497.1"/>
    <property type="molecule type" value="Genomic_DNA"/>
</dbReference>